<gene>
    <name evidence="18" type="ORF">SEPCBS57363_005339</name>
</gene>
<reference evidence="18 19" key="1">
    <citation type="submission" date="2024-01" db="EMBL/GenBank/DDBJ databases">
        <authorList>
            <person name="Allen C."/>
            <person name="Tagirdzhanova G."/>
        </authorList>
    </citation>
    <scope>NUCLEOTIDE SEQUENCE [LARGE SCALE GENOMIC DNA]</scope>
    <source>
        <strain evidence="18 19">CBS 573.63</strain>
    </source>
</reference>
<feature type="compositionally biased region" description="Basic residues" evidence="16">
    <location>
        <begin position="1"/>
        <end position="10"/>
    </location>
</feature>
<keyword evidence="6 15" id="KW-0808">Transferase</keyword>
<dbReference type="InterPro" id="IPR036388">
    <property type="entry name" value="WH-like_DNA-bd_sf"/>
</dbReference>
<comment type="similarity">
    <text evidence="3 15">Belongs to the NSE1 family.</text>
</comment>
<dbReference type="Proteomes" id="UP001642501">
    <property type="component" value="Unassembled WGS sequence"/>
</dbReference>
<name>A0ABP0DYV9_9PEZI</name>
<dbReference type="InterPro" id="IPR014857">
    <property type="entry name" value="Nse1_RING_C4HC3-type"/>
</dbReference>
<evidence type="ECO:0000256" key="11">
    <source>
        <dbReference type="ARBA" id="ARBA00022833"/>
    </source>
</evidence>
<evidence type="ECO:0000256" key="5">
    <source>
        <dbReference type="ARBA" id="ARBA00019422"/>
    </source>
</evidence>
<dbReference type="InterPro" id="IPR013083">
    <property type="entry name" value="Znf_RING/FYVE/PHD"/>
</dbReference>
<dbReference type="Gene3D" id="3.30.40.10">
    <property type="entry name" value="Zinc/RING finger domain, C3HC4 (zinc finger)"/>
    <property type="match status" value="1"/>
</dbReference>
<evidence type="ECO:0000256" key="8">
    <source>
        <dbReference type="ARBA" id="ARBA00022763"/>
    </source>
</evidence>
<dbReference type="EC" id="2.3.2.27" evidence="4 15"/>
<sequence>MPRPINRKRARSDAETDKSHRRRSRREDDDTGDDENEDMDVDGRRGDASGDNVNKAGDQTQRKEQTQRLWKLPPGYDDSNRAFLQALMAHGALTFQQAQQILAPILSVKKALKVAADADGQSQNQSQVEQLAPTDITYDMLRQYINQAKAALAPLDFDIRTATDGRSMDSGSGNSGRSSNDHRVWVLVSTDNDPKSHLAVLFTPRKLAFLHRLLDALFDTYNTPRIEALCITEQQALKLSRPLRTQPSTRPSLGDGEGVASQAAAATSRDKGLKHSVLLSLLASLVRQGWLSKSAQGFYTLTTRALLELEPYLVETYNEPADPAQGPNIAGTWQRIKYCAACRELVTSGLRCATTTCTLRLHDYCEEVFWRTQQGRQNRGGENQADRHMCPKCNAPWGKAEDASGEVEGKLHFIGERAITSTEVYRRKKRQGRPSEGVDELMRTLQPRAATGGRRGRDSEVAEPFMMATGRAADEDDGEGDEVQG</sequence>
<dbReference type="PANTHER" id="PTHR20973:SF0">
    <property type="entry name" value="NON-STRUCTURAL MAINTENANCE OF CHROMOSOMES ELEMENT 1 HOMOLOG"/>
    <property type="match status" value="1"/>
</dbReference>
<keyword evidence="8 15" id="KW-0227">DNA damage</keyword>
<keyword evidence="13 15" id="KW-0234">DNA repair</keyword>
<keyword evidence="14 15" id="KW-0539">Nucleus</keyword>
<evidence type="ECO:0000256" key="2">
    <source>
        <dbReference type="ARBA" id="ARBA00004123"/>
    </source>
</evidence>
<feature type="region of interest" description="Disordered" evidence="16">
    <location>
        <begin position="241"/>
        <end position="265"/>
    </location>
</feature>
<evidence type="ECO:0000256" key="13">
    <source>
        <dbReference type="ARBA" id="ARBA00023204"/>
    </source>
</evidence>
<evidence type="ECO:0000256" key="7">
    <source>
        <dbReference type="ARBA" id="ARBA00022723"/>
    </source>
</evidence>
<evidence type="ECO:0000256" key="15">
    <source>
        <dbReference type="RuleBase" id="RU368018"/>
    </source>
</evidence>
<feature type="compositionally biased region" description="Polar residues" evidence="16">
    <location>
        <begin position="241"/>
        <end position="251"/>
    </location>
</feature>
<dbReference type="Gene3D" id="1.10.10.10">
    <property type="entry name" value="Winged helix-like DNA-binding domain superfamily/Winged helix DNA-binding domain"/>
    <property type="match status" value="1"/>
</dbReference>
<evidence type="ECO:0000313" key="19">
    <source>
        <dbReference type="Proteomes" id="UP001642501"/>
    </source>
</evidence>
<dbReference type="InterPro" id="IPR011513">
    <property type="entry name" value="Nse1"/>
</dbReference>
<feature type="compositionally biased region" description="Acidic residues" evidence="16">
    <location>
        <begin position="29"/>
        <end position="40"/>
    </location>
</feature>
<protein>
    <recommendedName>
        <fullName evidence="5 15">Non-structural maintenance of chromosomes element 1 homolog</fullName>
        <ecNumber evidence="4 15">2.3.2.27</ecNumber>
    </recommendedName>
</protein>
<evidence type="ECO:0000256" key="10">
    <source>
        <dbReference type="ARBA" id="ARBA00022786"/>
    </source>
</evidence>
<comment type="subunit">
    <text evidence="15">Component of the Smc5-Smc6 complex.</text>
</comment>
<evidence type="ECO:0000256" key="16">
    <source>
        <dbReference type="SAM" id="MobiDB-lite"/>
    </source>
</evidence>
<proteinExistence type="inferred from homology"/>
<keyword evidence="7 15" id="KW-0479">Metal-binding</keyword>
<evidence type="ECO:0000256" key="9">
    <source>
        <dbReference type="ARBA" id="ARBA00022771"/>
    </source>
</evidence>
<evidence type="ECO:0000256" key="12">
    <source>
        <dbReference type="ARBA" id="ARBA00023172"/>
    </source>
</evidence>
<comment type="catalytic activity">
    <reaction evidence="1 15">
        <text>S-ubiquitinyl-[E2 ubiquitin-conjugating enzyme]-L-cysteine + [acceptor protein]-L-lysine = [E2 ubiquitin-conjugating enzyme]-L-cysteine + N(6)-ubiquitinyl-[acceptor protein]-L-lysine.</text>
        <dbReference type="EC" id="2.3.2.27"/>
    </reaction>
</comment>
<keyword evidence="11 15" id="KW-0862">Zinc</keyword>
<evidence type="ECO:0000256" key="6">
    <source>
        <dbReference type="ARBA" id="ARBA00022679"/>
    </source>
</evidence>
<evidence type="ECO:0000259" key="17">
    <source>
        <dbReference type="Pfam" id="PF08746"/>
    </source>
</evidence>
<dbReference type="PANTHER" id="PTHR20973">
    <property type="entry name" value="NON-SMC ELEMENT 1-RELATED"/>
    <property type="match status" value="1"/>
</dbReference>
<comment type="caution">
    <text evidence="18">The sequence shown here is derived from an EMBL/GenBank/DDBJ whole genome shotgun (WGS) entry which is preliminary data.</text>
</comment>
<keyword evidence="12 15" id="KW-0233">DNA recombination</keyword>
<dbReference type="Gene3D" id="3.90.1150.220">
    <property type="match status" value="1"/>
</dbReference>
<keyword evidence="19" id="KW-1185">Reference proteome</keyword>
<comment type="subcellular location">
    <subcellularLocation>
        <location evidence="2 15">Nucleus</location>
    </subcellularLocation>
</comment>
<feature type="domain" description="Non-structural maintenance of chromosomes element 1 RING C4HC3-type" evidence="17">
    <location>
        <begin position="339"/>
        <end position="376"/>
    </location>
</feature>
<dbReference type="CDD" id="cd16493">
    <property type="entry name" value="RING-CH-C4HC3_NSE1"/>
    <property type="match status" value="1"/>
</dbReference>
<evidence type="ECO:0000256" key="1">
    <source>
        <dbReference type="ARBA" id="ARBA00000900"/>
    </source>
</evidence>
<dbReference type="Pfam" id="PF07574">
    <property type="entry name" value="SMC_Nse1"/>
    <property type="match status" value="1"/>
</dbReference>
<dbReference type="Pfam" id="PF08746">
    <property type="entry name" value="zf-RING-like"/>
    <property type="match status" value="1"/>
</dbReference>
<accession>A0ABP0DYV9</accession>
<feature type="compositionally biased region" description="Acidic residues" evidence="16">
    <location>
        <begin position="474"/>
        <end position="485"/>
    </location>
</feature>
<feature type="region of interest" description="Disordered" evidence="16">
    <location>
        <begin position="1"/>
        <end position="75"/>
    </location>
</feature>
<evidence type="ECO:0000313" key="18">
    <source>
        <dbReference type="EMBL" id="CAK7272818.1"/>
    </source>
</evidence>
<dbReference type="EMBL" id="CAWUOM010000116">
    <property type="protein sequence ID" value="CAK7272818.1"/>
    <property type="molecule type" value="Genomic_DNA"/>
</dbReference>
<organism evidence="18 19">
    <name type="scientific">Sporothrix epigloea</name>
    <dbReference type="NCBI Taxonomy" id="1892477"/>
    <lineage>
        <taxon>Eukaryota</taxon>
        <taxon>Fungi</taxon>
        <taxon>Dikarya</taxon>
        <taxon>Ascomycota</taxon>
        <taxon>Pezizomycotina</taxon>
        <taxon>Sordariomycetes</taxon>
        <taxon>Sordariomycetidae</taxon>
        <taxon>Ophiostomatales</taxon>
        <taxon>Ophiostomataceae</taxon>
        <taxon>Sporothrix</taxon>
    </lineage>
</organism>
<feature type="region of interest" description="Disordered" evidence="16">
    <location>
        <begin position="423"/>
        <end position="485"/>
    </location>
</feature>
<evidence type="ECO:0000256" key="3">
    <source>
        <dbReference type="ARBA" id="ARBA00010258"/>
    </source>
</evidence>
<evidence type="ECO:0000256" key="4">
    <source>
        <dbReference type="ARBA" id="ARBA00012483"/>
    </source>
</evidence>
<comment type="function">
    <text evidence="15">Acts in a DNA repair pathway for removal of UV-induced DNA damage that is distinct from classical nucleotide excision repair and in repair of ionizing radiation damage. Functions in homologous recombination repair of DNA double strand breaks and in recovery of stalled replication forks.</text>
</comment>
<keyword evidence="9 15" id="KW-0863">Zinc-finger</keyword>
<keyword evidence="10 15" id="KW-0833">Ubl conjugation pathway</keyword>
<evidence type="ECO:0000256" key="14">
    <source>
        <dbReference type="ARBA" id="ARBA00023242"/>
    </source>
</evidence>